<protein>
    <recommendedName>
        <fullName evidence="4 13">Pyruvate kinase</fullName>
        <ecNumber evidence="4 13">2.7.1.40</ecNumber>
    </recommendedName>
</protein>
<keyword evidence="6" id="KW-0479">Metal-binding</keyword>
<dbReference type="InterPro" id="IPR015813">
    <property type="entry name" value="Pyrv/PenolPyrv_kinase-like_dom"/>
</dbReference>
<evidence type="ECO:0000256" key="12">
    <source>
        <dbReference type="ARBA" id="ARBA00023317"/>
    </source>
</evidence>
<reference evidence="15 16" key="1">
    <citation type="submission" date="2023-08" db="EMBL/GenBank/DDBJ databases">
        <authorList>
            <person name="Folkvardsen B D."/>
            <person name="Norman A."/>
        </authorList>
    </citation>
    <scope>NUCLEOTIDE SEQUENCE [LARGE SCALE GENOMIC DNA]</scope>
    <source>
        <strain evidence="15 16">Mu0050</strain>
    </source>
</reference>
<sequence length="504" mass="54755">MTAEGELLALRSNIDDLLDKLREAEQAWAPGLAQTAPEFRDSARNMVHYLAIRQVDLRDLQGDLARLGLSSLGRSEPHVQATLRAVRAALTAMLGHDGWTPPEPSAVPLQEGTALLVRHATALLGPVPSHRAARIMVTMPTAAATDESLVGDLVRAGMDLARINCAHDDPDTWRAVAANVRRAARDASRTCFIAADLAGPKVRTGALRPSGAKLRLYRGDVLELTRDCGPAPVDREIPRIGCTLPEVIDAAEVGHRVLFDDGKIAGKVVEKDPDLLRITITHARAKGAKLRADKGINLPDTTLSASAPTDQDLVDLAVIAEFADLVEMSFVQQPGDVERLLEELGRLDAHDMGLVLKIETPSAFEHLPRLLITAMRRPKVGVMIARGDLAVESGYERLAELQEEIMWLCEAAHVPVIWATQVLEQLAKQGNPSRAEISDAAMSERAEAVMLNKGPYIRDAVVTLDDILRRMNEHQNKKVQLMRPLRSWQPTFGDAAKSPAAAGG</sequence>
<evidence type="ECO:0000313" key="15">
    <source>
        <dbReference type="EMBL" id="CAJ1582264.1"/>
    </source>
</evidence>
<evidence type="ECO:0000256" key="9">
    <source>
        <dbReference type="ARBA" id="ARBA00022840"/>
    </source>
</evidence>
<evidence type="ECO:0000256" key="3">
    <source>
        <dbReference type="ARBA" id="ARBA00008663"/>
    </source>
</evidence>
<organism evidence="15 16">
    <name type="scientific">[Mycobacterium] wendilense</name>
    <dbReference type="NCBI Taxonomy" id="3064284"/>
    <lineage>
        <taxon>Bacteria</taxon>
        <taxon>Bacillati</taxon>
        <taxon>Actinomycetota</taxon>
        <taxon>Actinomycetes</taxon>
        <taxon>Mycobacteriales</taxon>
        <taxon>Mycobacteriaceae</taxon>
        <taxon>Mycolicibacter</taxon>
    </lineage>
</organism>
<dbReference type="RefSeq" id="WP_316516364.1">
    <property type="nucleotide sequence ID" value="NZ_OY726395.1"/>
</dbReference>
<keyword evidence="11 13" id="KW-0324">Glycolysis</keyword>
<evidence type="ECO:0000256" key="1">
    <source>
        <dbReference type="ARBA" id="ARBA00001958"/>
    </source>
</evidence>
<dbReference type="Gene3D" id="2.40.33.10">
    <property type="entry name" value="PK beta-barrel domain-like"/>
    <property type="match status" value="1"/>
</dbReference>
<comment type="catalytic activity">
    <reaction evidence="13">
        <text>pyruvate + ATP = phosphoenolpyruvate + ADP + H(+)</text>
        <dbReference type="Rhea" id="RHEA:18157"/>
        <dbReference type="ChEBI" id="CHEBI:15361"/>
        <dbReference type="ChEBI" id="CHEBI:15378"/>
        <dbReference type="ChEBI" id="CHEBI:30616"/>
        <dbReference type="ChEBI" id="CHEBI:58702"/>
        <dbReference type="ChEBI" id="CHEBI:456216"/>
        <dbReference type="EC" id="2.7.1.40"/>
    </reaction>
</comment>
<dbReference type="GO" id="GO:0016301">
    <property type="term" value="F:kinase activity"/>
    <property type="evidence" value="ECO:0007669"/>
    <property type="project" value="UniProtKB-KW"/>
</dbReference>
<accession>A0ABM9MD85</accession>
<keyword evidence="16" id="KW-1185">Reference proteome</keyword>
<comment type="similarity">
    <text evidence="3 13">Belongs to the pyruvate kinase family.</text>
</comment>
<dbReference type="SUPFAM" id="SSF50800">
    <property type="entry name" value="PK beta-barrel domain-like"/>
    <property type="match status" value="1"/>
</dbReference>
<keyword evidence="7" id="KW-0547">Nucleotide-binding</keyword>
<evidence type="ECO:0000256" key="2">
    <source>
        <dbReference type="ARBA" id="ARBA00004997"/>
    </source>
</evidence>
<dbReference type="PRINTS" id="PR01050">
    <property type="entry name" value="PYRUVTKNASE"/>
</dbReference>
<keyword evidence="12 15" id="KW-0670">Pyruvate</keyword>
<evidence type="ECO:0000256" key="13">
    <source>
        <dbReference type="RuleBase" id="RU000504"/>
    </source>
</evidence>
<evidence type="ECO:0000256" key="10">
    <source>
        <dbReference type="ARBA" id="ARBA00022842"/>
    </source>
</evidence>
<dbReference type="Gene3D" id="3.20.20.60">
    <property type="entry name" value="Phosphoenolpyruvate-binding domains"/>
    <property type="match status" value="1"/>
</dbReference>
<evidence type="ECO:0000256" key="7">
    <source>
        <dbReference type="ARBA" id="ARBA00022741"/>
    </source>
</evidence>
<evidence type="ECO:0000256" key="8">
    <source>
        <dbReference type="ARBA" id="ARBA00022777"/>
    </source>
</evidence>
<dbReference type="InterPro" id="IPR040442">
    <property type="entry name" value="Pyrv_kinase-like_dom_sf"/>
</dbReference>
<evidence type="ECO:0000256" key="4">
    <source>
        <dbReference type="ARBA" id="ARBA00012142"/>
    </source>
</evidence>
<proteinExistence type="inferred from homology"/>
<name>A0ABM9MD85_9MYCO</name>
<keyword evidence="10 13" id="KW-0460">Magnesium</keyword>
<comment type="cofactor">
    <cofactor evidence="1">
        <name>K(+)</name>
        <dbReference type="ChEBI" id="CHEBI:29103"/>
    </cofactor>
</comment>
<evidence type="ECO:0000259" key="14">
    <source>
        <dbReference type="Pfam" id="PF00224"/>
    </source>
</evidence>
<dbReference type="InterPro" id="IPR015793">
    <property type="entry name" value="Pyrv_Knase_brl"/>
</dbReference>
<feature type="domain" description="Pyruvate kinase barrel" evidence="14">
    <location>
        <begin position="131"/>
        <end position="452"/>
    </location>
</feature>
<keyword evidence="8 13" id="KW-0418">Kinase</keyword>
<evidence type="ECO:0000256" key="11">
    <source>
        <dbReference type="ARBA" id="ARBA00023152"/>
    </source>
</evidence>
<evidence type="ECO:0000313" key="16">
    <source>
        <dbReference type="Proteomes" id="UP001190466"/>
    </source>
</evidence>
<gene>
    <name evidence="15" type="ORF">MU0050_001993</name>
</gene>
<comment type="pathway">
    <text evidence="2 13">Carbohydrate degradation; glycolysis; pyruvate from D-glyceraldehyde 3-phosphate: step 5/5.</text>
</comment>
<keyword evidence="5 13" id="KW-0808">Transferase</keyword>
<dbReference type="Proteomes" id="UP001190466">
    <property type="component" value="Chromosome"/>
</dbReference>
<dbReference type="Pfam" id="PF00224">
    <property type="entry name" value="PK"/>
    <property type="match status" value="1"/>
</dbReference>
<dbReference type="SUPFAM" id="SSF51621">
    <property type="entry name" value="Phosphoenolpyruvate/pyruvate domain"/>
    <property type="match status" value="1"/>
</dbReference>
<dbReference type="InterPro" id="IPR011037">
    <property type="entry name" value="Pyrv_Knase-like_insert_dom_sf"/>
</dbReference>
<dbReference type="EMBL" id="OY726395">
    <property type="protein sequence ID" value="CAJ1582264.1"/>
    <property type="molecule type" value="Genomic_DNA"/>
</dbReference>
<dbReference type="EC" id="2.7.1.40" evidence="4 13"/>
<keyword evidence="9" id="KW-0067">ATP-binding</keyword>
<evidence type="ECO:0000256" key="6">
    <source>
        <dbReference type="ARBA" id="ARBA00022723"/>
    </source>
</evidence>
<dbReference type="InterPro" id="IPR015806">
    <property type="entry name" value="Pyrv_Knase_insert_dom_sf"/>
</dbReference>
<dbReference type="InterPro" id="IPR001697">
    <property type="entry name" value="Pyr_Knase"/>
</dbReference>
<evidence type="ECO:0000256" key="5">
    <source>
        <dbReference type="ARBA" id="ARBA00022679"/>
    </source>
</evidence>
<dbReference type="PANTHER" id="PTHR11817">
    <property type="entry name" value="PYRUVATE KINASE"/>
    <property type="match status" value="1"/>
</dbReference>